<proteinExistence type="predicted"/>
<accession>A0A2U3QEX6</accession>
<protein>
    <submittedName>
        <fullName evidence="2">GspIIEN domain protein</fullName>
    </submittedName>
</protein>
<evidence type="ECO:0000313" key="3">
    <source>
        <dbReference type="Proteomes" id="UP000245125"/>
    </source>
</evidence>
<dbReference type="FunFam" id="3.30.300.160:FF:000002">
    <property type="entry name" value="Type II secretion system protein E"/>
    <property type="match status" value="1"/>
</dbReference>
<dbReference type="OrthoDB" id="5430167at2"/>
<sequence>MGLKLGEAMVKDGLITRDQLRLALERQVVFGGRIDTNIVELGILEGSCGISKPLLRIPAVDPVQLSAVDPQIIACISRELAEKYKIVPFKKERNRLHVAVSDPLSMANEDELRFITGYDLIFYVLTELRLLFALEKYYGIERNLHYISVFTKGKAQEPTKEDIKTELNKV</sequence>
<feature type="domain" description="Type II secretion system protein GspE N-terminal" evidence="1">
    <location>
        <begin position="66"/>
        <end position="142"/>
    </location>
</feature>
<dbReference type="EMBL" id="OUUY01000049">
    <property type="protein sequence ID" value="SPP99981.1"/>
    <property type="molecule type" value="Genomic_DNA"/>
</dbReference>
<reference evidence="3" key="1">
    <citation type="submission" date="2018-03" db="EMBL/GenBank/DDBJ databases">
        <authorList>
            <person name="Zecchin S."/>
        </authorList>
    </citation>
    <scope>NUCLEOTIDE SEQUENCE [LARGE SCALE GENOMIC DNA]</scope>
</reference>
<name>A0A2U3QEX6_9BACT</name>
<organism evidence="2 3">
    <name type="scientific">Candidatus Sulfobium mesophilum</name>
    <dbReference type="NCBI Taxonomy" id="2016548"/>
    <lineage>
        <taxon>Bacteria</taxon>
        <taxon>Pseudomonadati</taxon>
        <taxon>Nitrospirota</taxon>
        <taxon>Nitrospiria</taxon>
        <taxon>Nitrospirales</taxon>
        <taxon>Nitrospiraceae</taxon>
        <taxon>Candidatus Sulfobium</taxon>
    </lineage>
</organism>
<dbReference type="Pfam" id="PF05157">
    <property type="entry name" value="MshEN"/>
    <property type="match status" value="1"/>
</dbReference>
<dbReference type="Gene3D" id="3.30.300.160">
    <property type="entry name" value="Type II secretion system, protein E, N-terminal domain"/>
    <property type="match status" value="1"/>
</dbReference>
<dbReference type="InterPro" id="IPR037257">
    <property type="entry name" value="T2SS_E_N_sf"/>
</dbReference>
<dbReference type="InterPro" id="IPR007831">
    <property type="entry name" value="T2SS_GspE_N"/>
</dbReference>
<evidence type="ECO:0000259" key="1">
    <source>
        <dbReference type="Pfam" id="PF05157"/>
    </source>
</evidence>
<dbReference type="SUPFAM" id="SSF160246">
    <property type="entry name" value="EspE N-terminal domain-like"/>
    <property type="match status" value="1"/>
</dbReference>
<dbReference type="Proteomes" id="UP000245125">
    <property type="component" value="Unassembled WGS sequence"/>
</dbReference>
<keyword evidence="3" id="KW-1185">Reference proteome</keyword>
<gene>
    <name evidence="2" type="ORF">NBG4_1420004</name>
</gene>
<dbReference type="AlphaFoldDB" id="A0A2U3QEX6"/>
<evidence type="ECO:0000313" key="2">
    <source>
        <dbReference type="EMBL" id="SPP99981.1"/>
    </source>
</evidence>